<dbReference type="EMBL" id="BGPR01004859">
    <property type="protein sequence ID" value="GBN04102.1"/>
    <property type="molecule type" value="Genomic_DNA"/>
</dbReference>
<gene>
    <name evidence="1" type="ORF">AVEN_88936_1</name>
</gene>
<accession>A0A4Y2KPJ4</accession>
<dbReference type="Proteomes" id="UP000499080">
    <property type="component" value="Unassembled WGS sequence"/>
</dbReference>
<proteinExistence type="predicted"/>
<organism evidence="1 2">
    <name type="scientific">Araneus ventricosus</name>
    <name type="common">Orbweaver spider</name>
    <name type="synonym">Epeira ventricosa</name>
    <dbReference type="NCBI Taxonomy" id="182803"/>
    <lineage>
        <taxon>Eukaryota</taxon>
        <taxon>Metazoa</taxon>
        <taxon>Ecdysozoa</taxon>
        <taxon>Arthropoda</taxon>
        <taxon>Chelicerata</taxon>
        <taxon>Arachnida</taxon>
        <taxon>Araneae</taxon>
        <taxon>Araneomorphae</taxon>
        <taxon>Entelegynae</taxon>
        <taxon>Araneoidea</taxon>
        <taxon>Araneidae</taxon>
        <taxon>Araneus</taxon>
    </lineage>
</organism>
<evidence type="ECO:0000313" key="1">
    <source>
        <dbReference type="EMBL" id="GBN04102.1"/>
    </source>
</evidence>
<reference evidence="1 2" key="1">
    <citation type="journal article" date="2019" name="Sci. Rep.">
        <title>Orb-weaving spider Araneus ventricosus genome elucidates the spidroin gene catalogue.</title>
        <authorList>
            <person name="Kono N."/>
            <person name="Nakamura H."/>
            <person name="Ohtoshi R."/>
            <person name="Moran D.A.P."/>
            <person name="Shinohara A."/>
            <person name="Yoshida Y."/>
            <person name="Fujiwara M."/>
            <person name="Mori M."/>
            <person name="Tomita M."/>
            <person name="Arakawa K."/>
        </authorList>
    </citation>
    <scope>NUCLEOTIDE SEQUENCE [LARGE SCALE GENOMIC DNA]</scope>
</reference>
<evidence type="ECO:0000313" key="2">
    <source>
        <dbReference type="Proteomes" id="UP000499080"/>
    </source>
</evidence>
<sequence length="95" mass="10777">MTSRSPSAAAIPTAGSADMPISYLFLPPSPSCRKFHSIVPLCRKFHSSPRPSAFLLATFCPTQKRWFYRNVEHSFMPWKTRFVNSGREAPNCEQN</sequence>
<name>A0A4Y2KPJ4_ARAVE</name>
<keyword evidence="2" id="KW-1185">Reference proteome</keyword>
<comment type="caution">
    <text evidence="1">The sequence shown here is derived from an EMBL/GenBank/DDBJ whole genome shotgun (WGS) entry which is preliminary data.</text>
</comment>
<dbReference type="AlphaFoldDB" id="A0A4Y2KPJ4"/>
<protein>
    <submittedName>
        <fullName evidence="1">Uncharacterized protein</fullName>
    </submittedName>
</protein>